<reference evidence="1" key="1">
    <citation type="submission" date="2020-01" db="EMBL/GenBank/DDBJ databases">
        <authorList>
            <person name="Richard D."/>
        </authorList>
    </citation>
    <scope>NUCLEOTIDE SEQUENCE</scope>
    <source>
        <strain evidence="1">JP541</strain>
    </source>
</reference>
<evidence type="ECO:0000313" key="2">
    <source>
        <dbReference type="Proteomes" id="UP000653002"/>
    </source>
</evidence>
<evidence type="ECO:0000313" key="1">
    <source>
        <dbReference type="EMBL" id="MBD4336610.1"/>
    </source>
</evidence>
<protein>
    <submittedName>
        <fullName evidence="1">NAD-dependent DNA ligase LigA</fullName>
    </submittedName>
</protein>
<dbReference type="Proteomes" id="UP000653002">
    <property type="component" value="Unassembled WGS sequence"/>
</dbReference>
<dbReference type="GO" id="GO:0016874">
    <property type="term" value="F:ligase activity"/>
    <property type="evidence" value="ECO:0007669"/>
    <property type="project" value="UniProtKB-KW"/>
</dbReference>
<feature type="non-terminal residue" evidence="1">
    <location>
        <position position="91"/>
    </location>
</feature>
<organism evidence="1 2">
    <name type="scientific">Xanthomonas citri pv. citri</name>
    <dbReference type="NCBI Taxonomy" id="611301"/>
    <lineage>
        <taxon>Bacteria</taxon>
        <taxon>Pseudomonadati</taxon>
        <taxon>Pseudomonadota</taxon>
        <taxon>Gammaproteobacteria</taxon>
        <taxon>Lysobacterales</taxon>
        <taxon>Lysobacteraceae</taxon>
        <taxon>Xanthomonas</taxon>
    </lineage>
</organism>
<accession>A0A8I0L282</accession>
<name>A0A8I0L282_XANCI</name>
<proteinExistence type="predicted"/>
<dbReference type="SUPFAM" id="SSF56091">
    <property type="entry name" value="DNA ligase/mRNA capping enzyme, catalytic domain"/>
    <property type="match status" value="1"/>
</dbReference>
<dbReference type="AlphaFoldDB" id="A0A8I0L282"/>
<dbReference type="Gene3D" id="1.10.287.610">
    <property type="entry name" value="Helix hairpin bin"/>
    <property type="match status" value="1"/>
</dbReference>
<dbReference type="EMBL" id="JAABFR010000813">
    <property type="protein sequence ID" value="MBD4336610.1"/>
    <property type="molecule type" value="Genomic_DNA"/>
</dbReference>
<gene>
    <name evidence="1" type="ORF">GUH15_11190</name>
</gene>
<sequence length="91" mass="10394">NNTIITDREYDELYDKLVALEKETGCVLSNSPTQSVGYEVVSQLNKVKHSHPLLSLDKTTDLDEFIKYFENKDFVLMAKLDGLTCSLTYEN</sequence>
<keyword evidence="1" id="KW-0436">Ligase</keyword>
<feature type="non-terminal residue" evidence="1">
    <location>
        <position position="1"/>
    </location>
</feature>
<dbReference type="Gene3D" id="3.30.470.30">
    <property type="entry name" value="DNA ligase/mRNA capping enzyme"/>
    <property type="match status" value="1"/>
</dbReference>
<comment type="caution">
    <text evidence="1">The sequence shown here is derived from an EMBL/GenBank/DDBJ whole genome shotgun (WGS) entry which is preliminary data.</text>
</comment>